<dbReference type="EMBL" id="ML995480">
    <property type="protein sequence ID" value="KAF2144334.1"/>
    <property type="molecule type" value="Genomic_DNA"/>
</dbReference>
<dbReference type="Gene3D" id="3.40.50.720">
    <property type="entry name" value="NAD(P)-binding Rossmann-like Domain"/>
    <property type="match status" value="2"/>
</dbReference>
<proteinExistence type="predicted"/>
<dbReference type="InterPro" id="IPR051783">
    <property type="entry name" value="NAD(P)-dependent_oxidoreduct"/>
</dbReference>
<dbReference type="Proteomes" id="UP000799438">
    <property type="component" value="Unassembled WGS sequence"/>
</dbReference>
<name>A0A6A6BM26_9PEZI</name>
<dbReference type="PANTHER" id="PTHR48079:SF8">
    <property type="entry name" value="NAD(P)-BINDING DOMAIN-CONTAINING PROTEIN"/>
    <property type="match status" value="1"/>
</dbReference>
<dbReference type="RefSeq" id="XP_033400046.1">
    <property type="nucleotide sequence ID" value="XM_033541922.1"/>
</dbReference>
<dbReference type="SUPFAM" id="SSF51735">
    <property type="entry name" value="NAD(P)-binding Rossmann-fold domains"/>
    <property type="match status" value="1"/>
</dbReference>
<organism evidence="3 4">
    <name type="scientific">Aplosporella prunicola CBS 121167</name>
    <dbReference type="NCBI Taxonomy" id="1176127"/>
    <lineage>
        <taxon>Eukaryota</taxon>
        <taxon>Fungi</taxon>
        <taxon>Dikarya</taxon>
        <taxon>Ascomycota</taxon>
        <taxon>Pezizomycotina</taxon>
        <taxon>Dothideomycetes</taxon>
        <taxon>Dothideomycetes incertae sedis</taxon>
        <taxon>Botryosphaeriales</taxon>
        <taxon>Aplosporellaceae</taxon>
        <taxon>Aplosporella</taxon>
    </lineage>
</organism>
<evidence type="ECO:0000313" key="4">
    <source>
        <dbReference type="Proteomes" id="UP000799438"/>
    </source>
</evidence>
<dbReference type="InterPro" id="IPR001509">
    <property type="entry name" value="Epimerase_deHydtase"/>
</dbReference>
<evidence type="ECO:0000259" key="2">
    <source>
        <dbReference type="Pfam" id="PF05368"/>
    </source>
</evidence>
<feature type="domain" description="NAD-dependent epimerase/dehydratase" evidence="1">
    <location>
        <begin position="150"/>
        <end position="239"/>
    </location>
</feature>
<evidence type="ECO:0000313" key="3">
    <source>
        <dbReference type="EMBL" id="KAF2144334.1"/>
    </source>
</evidence>
<sequence>MAKIFLTGASGYIGGEALHAIYNSHPEYNIAALVRDVGKAAQITKAYPNVRTILGDLGDSSLISDEVSKADIVLNLAATSHLGSAQAIQQGLTAGSRKSPGYWLQMSGATLLSCEEIANKRFGEPSDKVFNDFNGIEDIRQWIKKHPSRAVDNAVLNASAKTPGIKTALVVGPVIYGPGRGPVNQRSIQTPELAKTIIRRGKAWQVGKGQSVWDNVHVQDLGDIFLRLVERAAKGDDSKPYWNENGIYFTGTGQLPFSELSSRVAQAANEQGYIKTQEVDALSPEEADKLFPHATFLLATNARCEALRARELLGWSPSQKSLEEEIPETVRSEGTQLVGIPSL</sequence>
<dbReference type="OrthoDB" id="2130169at2759"/>
<dbReference type="PANTHER" id="PTHR48079">
    <property type="entry name" value="PROTEIN YEEZ"/>
    <property type="match status" value="1"/>
</dbReference>
<dbReference type="AlphaFoldDB" id="A0A6A6BM26"/>
<dbReference type="GeneID" id="54299419"/>
<evidence type="ECO:0008006" key="5">
    <source>
        <dbReference type="Google" id="ProtNLM"/>
    </source>
</evidence>
<gene>
    <name evidence="3" type="ORF">K452DRAFT_296527</name>
</gene>
<protein>
    <recommendedName>
        <fullName evidence="5">NAD(P)-binding domain-containing protein</fullName>
    </recommendedName>
</protein>
<accession>A0A6A6BM26</accession>
<keyword evidence="4" id="KW-1185">Reference proteome</keyword>
<dbReference type="InterPro" id="IPR036291">
    <property type="entry name" value="NAD(P)-bd_dom_sf"/>
</dbReference>
<evidence type="ECO:0000259" key="1">
    <source>
        <dbReference type="Pfam" id="PF01370"/>
    </source>
</evidence>
<feature type="domain" description="NmrA-like" evidence="2">
    <location>
        <begin position="3"/>
        <end position="89"/>
    </location>
</feature>
<dbReference type="GO" id="GO:0004029">
    <property type="term" value="F:aldehyde dehydrogenase (NAD+) activity"/>
    <property type="evidence" value="ECO:0007669"/>
    <property type="project" value="TreeGrafter"/>
</dbReference>
<dbReference type="InterPro" id="IPR008030">
    <property type="entry name" value="NmrA-like"/>
</dbReference>
<reference evidence="3" key="1">
    <citation type="journal article" date="2020" name="Stud. Mycol.">
        <title>101 Dothideomycetes genomes: a test case for predicting lifestyles and emergence of pathogens.</title>
        <authorList>
            <person name="Haridas S."/>
            <person name="Albert R."/>
            <person name="Binder M."/>
            <person name="Bloem J."/>
            <person name="Labutti K."/>
            <person name="Salamov A."/>
            <person name="Andreopoulos B."/>
            <person name="Baker S."/>
            <person name="Barry K."/>
            <person name="Bills G."/>
            <person name="Bluhm B."/>
            <person name="Cannon C."/>
            <person name="Castanera R."/>
            <person name="Culley D."/>
            <person name="Daum C."/>
            <person name="Ezra D."/>
            <person name="Gonzalez J."/>
            <person name="Henrissat B."/>
            <person name="Kuo A."/>
            <person name="Liang C."/>
            <person name="Lipzen A."/>
            <person name="Lutzoni F."/>
            <person name="Magnuson J."/>
            <person name="Mondo S."/>
            <person name="Nolan M."/>
            <person name="Ohm R."/>
            <person name="Pangilinan J."/>
            <person name="Park H.-J."/>
            <person name="Ramirez L."/>
            <person name="Alfaro M."/>
            <person name="Sun H."/>
            <person name="Tritt A."/>
            <person name="Yoshinaga Y."/>
            <person name="Zwiers L.-H."/>
            <person name="Turgeon B."/>
            <person name="Goodwin S."/>
            <person name="Spatafora J."/>
            <person name="Crous P."/>
            <person name="Grigoriev I."/>
        </authorList>
    </citation>
    <scope>NUCLEOTIDE SEQUENCE</scope>
    <source>
        <strain evidence="3">CBS 121167</strain>
    </source>
</reference>
<dbReference type="GO" id="GO:0005737">
    <property type="term" value="C:cytoplasm"/>
    <property type="evidence" value="ECO:0007669"/>
    <property type="project" value="TreeGrafter"/>
</dbReference>
<dbReference type="Pfam" id="PF01370">
    <property type="entry name" value="Epimerase"/>
    <property type="match status" value="1"/>
</dbReference>
<dbReference type="Pfam" id="PF05368">
    <property type="entry name" value="NmrA"/>
    <property type="match status" value="1"/>
</dbReference>